<evidence type="ECO:0000313" key="3">
    <source>
        <dbReference type="Proteomes" id="UP001179181"/>
    </source>
</evidence>
<evidence type="ECO:0000259" key="1">
    <source>
        <dbReference type="PROSITE" id="PS51186"/>
    </source>
</evidence>
<dbReference type="Pfam" id="PF13508">
    <property type="entry name" value="Acetyltransf_7"/>
    <property type="match status" value="1"/>
</dbReference>
<reference evidence="2 3" key="1">
    <citation type="submission" date="2020-03" db="EMBL/GenBank/DDBJ databases">
        <title>Genomic Encyclopedia of Type Strains, Phase IV (KMG-IV): sequencing the most valuable type-strain genomes for metagenomic binning, comparative biology and taxonomic classification.</title>
        <authorList>
            <person name="Goeker M."/>
        </authorList>
    </citation>
    <scope>NUCLEOTIDE SEQUENCE [LARGE SCALE GENOMIC DNA]</scope>
    <source>
        <strain evidence="2 3">DSM 102865</strain>
    </source>
</reference>
<keyword evidence="3" id="KW-1185">Reference proteome</keyword>
<dbReference type="EMBL" id="JAASQJ010000003">
    <property type="protein sequence ID" value="NIJ53846.1"/>
    <property type="molecule type" value="Genomic_DNA"/>
</dbReference>
<name>A0ABX0ULL3_9BACT</name>
<sequence>MIKVIRKSEPQDLKDIYEIINDGASAYRGIIPADRWHEPYMAFQELEDQIKEGVDFWCYVEDGEIQGVMGIQLKSDVTLIRHAYIRTAVRQKGIGGKLLAHLNDIATTPVLIGTWANAHWAIRFYVKHGFHLVSEEEKNMLLRKYWSIPERQVETSVVLASRSN</sequence>
<organism evidence="2 3">
    <name type="scientific">Dyadobacter arcticus</name>
    <dbReference type="NCBI Taxonomy" id="1078754"/>
    <lineage>
        <taxon>Bacteria</taxon>
        <taxon>Pseudomonadati</taxon>
        <taxon>Bacteroidota</taxon>
        <taxon>Cytophagia</taxon>
        <taxon>Cytophagales</taxon>
        <taxon>Spirosomataceae</taxon>
        <taxon>Dyadobacter</taxon>
    </lineage>
</organism>
<protein>
    <submittedName>
        <fullName evidence="2">N-acetylglutamate synthase-like GNAT family acetyltransferase</fullName>
    </submittedName>
</protein>
<dbReference type="Gene3D" id="3.40.630.30">
    <property type="match status" value="1"/>
</dbReference>
<proteinExistence type="predicted"/>
<evidence type="ECO:0000313" key="2">
    <source>
        <dbReference type="EMBL" id="NIJ53846.1"/>
    </source>
</evidence>
<comment type="caution">
    <text evidence="2">The sequence shown here is derived from an EMBL/GenBank/DDBJ whole genome shotgun (WGS) entry which is preliminary data.</text>
</comment>
<dbReference type="RefSeq" id="WP_167271407.1">
    <property type="nucleotide sequence ID" value="NZ_JAASQJ010000003.1"/>
</dbReference>
<dbReference type="InterPro" id="IPR000182">
    <property type="entry name" value="GNAT_dom"/>
</dbReference>
<dbReference type="Proteomes" id="UP001179181">
    <property type="component" value="Unassembled WGS sequence"/>
</dbReference>
<accession>A0ABX0ULL3</accession>
<dbReference type="SUPFAM" id="SSF55729">
    <property type="entry name" value="Acyl-CoA N-acyltransferases (Nat)"/>
    <property type="match status" value="1"/>
</dbReference>
<dbReference type="PROSITE" id="PS51186">
    <property type="entry name" value="GNAT"/>
    <property type="match status" value="1"/>
</dbReference>
<feature type="domain" description="N-acetyltransferase" evidence="1">
    <location>
        <begin position="3"/>
        <end position="149"/>
    </location>
</feature>
<gene>
    <name evidence="2" type="ORF">FHS68_003028</name>
</gene>
<dbReference type="InterPro" id="IPR016181">
    <property type="entry name" value="Acyl_CoA_acyltransferase"/>
</dbReference>